<accession>A0A7H0SLM4</accession>
<dbReference type="Pfam" id="PF13365">
    <property type="entry name" value="Trypsin_2"/>
    <property type="match status" value="1"/>
</dbReference>
<keyword evidence="4" id="KW-0472">Membrane</keyword>
<name>A0A7H0SLM4_9CORY</name>
<proteinExistence type="predicted"/>
<evidence type="ECO:0000256" key="4">
    <source>
        <dbReference type="ARBA" id="ARBA00023136"/>
    </source>
</evidence>
<organism evidence="5 6">
    <name type="scientific">Corynebacterium poyangense</name>
    <dbReference type="NCBI Taxonomy" id="2684405"/>
    <lineage>
        <taxon>Bacteria</taxon>
        <taxon>Bacillati</taxon>
        <taxon>Actinomycetota</taxon>
        <taxon>Actinomycetes</taxon>
        <taxon>Mycobacteriales</taxon>
        <taxon>Corynebacteriaceae</taxon>
        <taxon>Corynebacterium</taxon>
    </lineage>
</organism>
<evidence type="ECO:0000256" key="2">
    <source>
        <dbReference type="ARBA" id="ARBA00022692"/>
    </source>
</evidence>
<keyword evidence="5" id="KW-0645">Protease</keyword>
<dbReference type="AlphaFoldDB" id="A0A7H0SLM4"/>
<dbReference type="InterPro" id="IPR003825">
    <property type="entry name" value="Colicin-V_CvpA"/>
</dbReference>
<evidence type="ECO:0000313" key="6">
    <source>
        <dbReference type="Proteomes" id="UP000516320"/>
    </source>
</evidence>
<dbReference type="Gene3D" id="2.40.10.10">
    <property type="entry name" value="Trypsin-like serine proteases"/>
    <property type="match status" value="2"/>
</dbReference>
<dbReference type="PANTHER" id="PTHR43019:SF23">
    <property type="entry name" value="PROTEASE DO-LIKE 5, CHLOROPLASTIC"/>
    <property type="match status" value="1"/>
</dbReference>
<keyword evidence="3" id="KW-1133">Transmembrane helix</keyword>
<evidence type="ECO:0000256" key="3">
    <source>
        <dbReference type="ARBA" id="ARBA00022989"/>
    </source>
</evidence>
<comment type="subcellular location">
    <subcellularLocation>
        <location evidence="1">Membrane</location>
        <topology evidence="1">Multi-pass membrane protein</topology>
    </subcellularLocation>
</comment>
<dbReference type="NCBIfam" id="NF033740">
    <property type="entry name" value="MarP_fam_protase"/>
    <property type="match status" value="1"/>
</dbReference>
<keyword evidence="6" id="KW-1185">Reference proteome</keyword>
<gene>
    <name evidence="5" type="ORF">GP475_01495</name>
</gene>
<dbReference type="GO" id="GO:0006508">
    <property type="term" value="P:proteolysis"/>
    <property type="evidence" value="ECO:0007669"/>
    <property type="project" value="UniProtKB-KW"/>
</dbReference>
<dbReference type="PRINTS" id="PR00834">
    <property type="entry name" value="PROTEASES2C"/>
</dbReference>
<dbReference type="EMBL" id="CP046884">
    <property type="protein sequence ID" value="QNQ89449.1"/>
    <property type="molecule type" value="Genomic_DNA"/>
</dbReference>
<dbReference type="RefSeq" id="WP_187974904.1">
    <property type="nucleotide sequence ID" value="NZ_CP046884.1"/>
</dbReference>
<sequence>MTASLIIDLILLIAVIITLFAGWRMGAVTSIFSTVGVISGLVGAAMLAPFVMEKVASTSLRILFALGLIVLLVALGNLIGTTLGAWLRNALGKTPVRSIDSLVGGILQPVATLLVAWLVAHPLAMSAGGDISSGIQGSKILAATDKAVPERFHNLPDRISAMLSESGLPPIMGVYQQHAGAEVDPPDQQIVHSPVVNTVRPSVIHVMGDAEMCSRRLMGSGFVASPHHVITNAHVVAGTNRVNLDTVHGVEQAQVVYYNPEVDLAVLYAPNLDLPALPWAEEPAQTGDDALVLGFPESGPFSVSPARVREKLMIAGPDIYAQGRVEREAYTLRGSVRQGNSGGPVINSDGEVIGVVFGAAVDNSDTGYAITRAEVLRQIGDLNALTAPVATGQCVLSAQH</sequence>
<dbReference type="PANTHER" id="PTHR43019">
    <property type="entry name" value="SERINE ENDOPROTEASE DEGS"/>
    <property type="match status" value="1"/>
</dbReference>
<dbReference type="GO" id="GO:0016020">
    <property type="term" value="C:membrane"/>
    <property type="evidence" value="ECO:0007669"/>
    <property type="project" value="UniProtKB-SubCell"/>
</dbReference>
<dbReference type="Proteomes" id="UP000516320">
    <property type="component" value="Chromosome"/>
</dbReference>
<evidence type="ECO:0000256" key="1">
    <source>
        <dbReference type="ARBA" id="ARBA00004141"/>
    </source>
</evidence>
<keyword evidence="2" id="KW-0812">Transmembrane</keyword>
<dbReference type="KEGG" id="cpoy:GP475_01495"/>
<dbReference type="GO" id="GO:0009403">
    <property type="term" value="P:toxin biosynthetic process"/>
    <property type="evidence" value="ECO:0007669"/>
    <property type="project" value="InterPro"/>
</dbReference>
<evidence type="ECO:0000313" key="5">
    <source>
        <dbReference type="EMBL" id="QNQ89449.1"/>
    </source>
</evidence>
<dbReference type="GO" id="GO:0004252">
    <property type="term" value="F:serine-type endopeptidase activity"/>
    <property type="evidence" value="ECO:0007669"/>
    <property type="project" value="InterPro"/>
</dbReference>
<dbReference type="InterPro" id="IPR001940">
    <property type="entry name" value="Peptidase_S1C"/>
</dbReference>
<reference evidence="5 6" key="1">
    <citation type="submission" date="2019-12" db="EMBL/GenBank/DDBJ databases">
        <title>Corynebacterium sp. nov., isolated from feces of the Anser Albifrons in China.</title>
        <authorList>
            <person name="Liu Q."/>
        </authorList>
    </citation>
    <scope>NUCLEOTIDE SEQUENCE [LARGE SCALE GENOMIC DNA]</scope>
    <source>
        <strain evidence="5 6">4H37-19</strain>
    </source>
</reference>
<dbReference type="Pfam" id="PF02674">
    <property type="entry name" value="Colicin_V"/>
    <property type="match status" value="1"/>
</dbReference>
<dbReference type="InterPro" id="IPR009003">
    <property type="entry name" value="Peptidase_S1_PA"/>
</dbReference>
<dbReference type="InterPro" id="IPR043504">
    <property type="entry name" value="Peptidase_S1_PA_chymotrypsin"/>
</dbReference>
<protein>
    <submittedName>
        <fullName evidence="5">MarP family serine protease</fullName>
    </submittedName>
</protein>
<keyword evidence="5" id="KW-0378">Hydrolase</keyword>
<dbReference type="SUPFAM" id="SSF50494">
    <property type="entry name" value="Trypsin-like serine proteases"/>
    <property type="match status" value="1"/>
</dbReference>
<dbReference type="InterPro" id="IPR047680">
    <property type="entry name" value="MarP-like"/>
</dbReference>